<dbReference type="FunFam" id="3.40.50.300:FF:000127">
    <property type="entry name" value="Ribose import ATP-binding protein RbsA"/>
    <property type="match status" value="1"/>
</dbReference>
<dbReference type="GO" id="GO:0016887">
    <property type="term" value="F:ATP hydrolysis activity"/>
    <property type="evidence" value="ECO:0007669"/>
    <property type="project" value="InterPro"/>
</dbReference>
<dbReference type="SUPFAM" id="SSF52540">
    <property type="entry name" value="P-loop containing nucleoside triphosphate hydrolases"/>
    <property type="match status" value="2"/>
</dbReference>
<keyword evidence="9" id="KW-1278">Translocase</keyword>
<evidence type="ECO:0000256" key="6">
    <source>
        <dbReference type="ARBA" id="ARBA00022737"/>
    </source>
</evidence>
<feature type="domain" description="ABC transporter" evidence="11">
    <location>
        <begin position="245"/>
        <end position="502"/>
    </location>
</feature>
<gene>
    <name evidence="12" type="ORF">FIV34_18935</name>
</gene>
<keyword evidence="3" id="KW-1003">Cell membrane</keyword>
<evidence type="ECO:0000256" key="5">
    <source>
        <dbReference type="ARBA" id="ARBA00022597"/>
    </source>
</evidence>
<proteinExistence type="predicted"/>
<evidence type="ECO:0000313" key="12">
    <source>
        <dbReference type="EMBL" id="QDE41131.1"/>
    </source>
</evidence>
<keyword evidence="5" id="KW-0762">Sugar transport</keyword>
<keyword evidence="2" id="KW-0813">Transport</keyword>
<dbReference type="GO" id="GO:0005886">
    <property type="term" value="C:plasma membrane"/>
    <property type="evidence" value="ECO:0007669"/>
    <property type="project" value="UniProtKB-SubCell"/>
</dbReference>
<reference evidence="12 13" key="1">
    <citation type="submission" date="2019-06" db="EMBL/GenBank/DDBJ databases">
        <title>A complete genome sequence for Luteibacter pinisoli MAH-14.</title>
        <authorList>
            <person name="Baltrus D.A."/>
        </authorList>
    </citation>
    <scope>NUCLEOTIDE SEQUENCE [LARGE SCALE GENOMIC DNA]</scope>
    <source>
        <strain evidence="12 13">MAH-14</strain>
    </source>
</reference>
<dbReference type="NCBIfam" id="NF008442">
    <property type="entry name" value="PRK11288.1"/>
    <property type="match status" value="1"/>
</dbReference>
<keyword evidence="6" id="KW-0677">Repeat</keyword>
<dbReference type="Proteomes" id="UP000316093">
    <property type="component" value="Chromosome"/>
</dbReference>
<comment type="subcellular location">
    <subcellularLocation>
        <location evidence="1">Cell membrane</location>
        <topology evidence="1">Peripheral membrane protein</topology>
    </subcellularLocation>
</comment>
<keyword evidence="10" id="KW-0472">Membrane</keyword>
<evidence type="ECO:0000259" key="11">
    <source>
        <dbReference type="PROSITE" id="PS50893"/>
    </source>
</evidence>
<dbReference type="AlphaFoldDB" id="A0A4Y5Z746"/>
<dbReference type="RefSeq" id="WP_139985054.1">
    <property type="nucleotide sequence ID" value="NZ_CP041046.1"/>
</dbReference>
<sequence>MSTTTSAPRLEFRNIGKTFPGVRALGDVGFAVRAGSVHGLLGENGAGKSTMMKILGGEYIPDEGEVAIDGEVMHFRRAADAIAAGVAVIHQELQYVPELSVMENLLLGRLPTRFGLVDRRQALKWTREKLDGLGVDLDPRAKLKTLSIGQRQMVEIVKAILRDAKILALDEPTSSLSHRETEVLFRLVNDLRAQGKAMIYISHRLDEIFELCDAATIFRDGRRVADFDTLEGVTRDTLVQRMVGRELSDIFGYQPRTQGEVRLSVQNVTGRAVPQPLSFDVRAGEIVGFFGLVGAGRSEVMRVVYGADRRVSGDVSVDGRPVKPSHVRDAIRHGLVFCPEDRKEEGIIGVRSVSENINISARRNHLTAGLFVNDRNEARTADTFIERLRIRTPHRRQEIRLLSGGNQQKAVLSRWLAEKDLRVLIVDEPTRGIDVGAKNEIYNVLYELAGRGVAVVMISSELPEVLGVSDRVIAMCRGRITAQFNRGEANEENVLAAALSEGASATPMRNA</sequence>
<dbReference type="InterPro" id="IPR003593">
    <property type="entry name" value="AAA+_ATPase"/>
</dbReference>
<evidence type="ECO:0000256" key="4">
    <source>
        <dbReference type="ARBA" id="ARBA00022519"/>
    </source>
</evidence>
<dbReference type="EMBL" id="CP041046">
    <property type="protein sequence ID" value="QDE41131.1"/>
    <property type="molecule type" value="Genomic_DNA"/>
</dbReference>
<dbReference type="CDD" id="cd03216">
    <property type="entry name" value="ABC_Carb_Monos_I"/>
    <property type="match status" value="1"/>
</dbReference>
<evidence type="ECO:0000256" key="3">
    <source>
        <dbReference type="ARBA" id="ARBA00022475"/>
    </source>
</evidence>
<keyword evidence="8 12" id="KW-0067">ATP-binding</keyword>
<evidence type="ECO:0000256" key="8">
    <source>
        <dbReference type="ARBA" id="ARBA00022840"/>
    </source>
</evidence>
<dbReference type="Gene3D" id="3.40.50.300">
    <property type="entry name" value="P-loop containing nucleotide triphosphate hydrolases"/>
    <property type="match status" value="2"/>
</dbReference>
<dbReference type="Pfam" id="PF00005">
    <property type="entry name" value="ABC_tran"/>
    <property type="match status" value="2"/>
</dbReference>
<protein>
    <submittedName>
        <fullName evidence="12">L-arabinose ABC transporter ATP-binding protein AraG</fullName>
    </submittedName>
</protein>
<dbReference type="InterPro" id="IPR027417">
    <property type="entry name" value="P-loop_NTPase"/>
</dbReference>
<dbReference type="InterPro" id="IPR003439">
    <property type="entry name" value="ABC_transporter-like_ATP-bd"/>
</dbReference>
<evidence type="ECO:0000256" key="9">
    <source>
        <dbReference type="ARBA" id="ARBA00022967"/>
    </source>
</evidence>
<keyword evidence="7" id="KW-0547">Nucleotide-binding</keyword>
<organism evidence="12 13">
    <name type="scientific">Luteibacter pinisoli</name>
    <dbReference type="NCBI Taxonomy" id="2589080"/>
    <lineage>
        <taxon>Bacteria</taxon>
        <taxon>Pseudomonadati</taxon>
        <taxon>Pseudomonadota</taxon>
        <taxon>Gammaproteobacteria</taxon>
        <taxon>Lysobacterales</taxon>
        <taxon>Rhodanobacteraceae</taxon>
        <taxon>Luteibacter</taxon>
    </lineage>
</organism>
<keyword evidence="13" id="KW-1185">Reference proteome</keyword>
<evidence type="ECO:0000256" key="1">
    <source>
        <dbReference type="ARBA" id="ARBA00004202"/>
    </source>
</evidence>
<dbReference type="PANTHER" id="PTHR43790">
    <property type="entry name" value="CARBOHYDRATE TRANSPORT ATP-BINDING PROTEIN MG119-RELATED"/>
    <property type="match status" value="1"/>
</dbReference>
<evidence type="ECO:0000313" key="13">
    <source>
        <dbReference type="Proteomes" id="UP000316093"/>
    </source>
</evidence>
<feature type="domain" description="ABC transporter" evidence="11">
    <location>
        <begin position="10"/>
        <end position="245"/>
    </location>
</feature>
<dbReference type="PROSITE" id="PS50893">
    <property type="entry name" value="ABC_TRANSPORTER_2"/>
    <property type="match status" value="2"/>
</dbReference>
<dbReference type="InterPro" id="IPR050107">
    <property type="entry name" value="ABC_carbohydrate_import_ATPase"/>
</dbReference>
<dbReference type="GO" id="GO:0005524">
    <property type="term" value="F:ATP binding"/>
    <property type="evidence" value="ECO:0007669"/>
    <property type="project" value="UniProtKB-KW"/>
</dbReference>
<dbReference type="PANTHER" id="PTHR43790:SF6">
    <property type="entry name" value="ARABINOSE IMPORT ATP-BINDING PROTEIN ARAG"/>
    <property type="match status" value="1"/>
</dbReference>
<dbReference type="KEGG" id="lpy:FIV34_18935"/>
<dbReference type="SMART" id="SM00382">
    <property type="entry name" value="AAA"/>
    <property type="match status" value="2"/>
</dbReference>
<accession>A0A4Y5Z746</accession>
<dbReference type="OrthoDB" id="9775490at2"/>
<dbReference type="PROSITE" id="PS00211">
    <property type="entry name" value="ABC_TRANSPORTER_1"/>
    <property type="match status" value="1"/>
</dbReference>
<evidence type="ECO:0000256" key="10">
    <source>
        <dbReference type="ARBA" id="ARBA00023136"/>
    </source>
</evidence>
<evidence type="ECO:0000256" key="7">
    <source>
        <dbReference type="ARBA" id="ARBA00022741"/>
    </source>
</evidence>
<dbReference type="InterPro" id="IPR017871">
    <property type="entry name" value="ABC_transporter-like_CS"/>
</dbReference>
<dbReference type="CDD" id="cd03215">
    <property type="entry name" value="ABC_Carb_Monos_II"/>
    <property type="match status" value="1"/>
</dbReference>
<evidence type="ECO:0000256" key="2">
    <source>
        <dbReference type="ARBA" id="ARBA00022448"/>
    </source>
</evidence>
<name>A0A4Y5Z746_9GAMM</name>
<keyword evidence="4" id="KW-0997">Cell inner membrane</keyword>